<dbReference type="Pfam" id="PF06078">
    <property type="entry name" value="DUF937"/>
    <property type="match status" value="2"/>
</dbReference>
<keyword evidence="2" id="KW-1185">Reference proteome</keyword>
<accession>A0A1M6GIE4</accession>
<reference evidence="1 2" key="1">
    <citation type="submission" date="2016-11" db="EMBL/GenBank/DDBJ databases">
        <authorList>
            <person name="Jaros S."/>
            <person name="Januszkiewicz K."/>
            <person name="Wedrychowicz H."/>
        </authorList>
    </citation>
    <scope>NUCLEOTIDE SEQUENCE [LARGE SCALE GENOMIC DNA]</scope>
    <source>
        <strain evidence="1 2">DSM 21425</strain>
    </source>
</reference>
<dbReference type="Proteomes" id="UP000184225">
    <property type="component" value="Unassembled WGS sequence"/>
</dbReference>
<dbReference type="OrthoDB" id="826910at2"/>
<gene>
    <name evidence="1" type="ORF">SAMN04488096_10854</name>
</gene>
<name>A0A1M6GIE4_9FLAO</name>
<dbReference type="EMBL" id="FQYY01000008">
    <property type="protein sequence ID" value="SHJ09681.1"/>
    <property type="molecule type" value="Genomic_DNA"/>
</dbReference>
<protein>
    <recommendedName>
        <fullName evidence="3">DUF937 domain-containing protein</fullName>
    </recommendedName>
</protein>
<evidence type="ECO:0000313" key="1">
    <source>
        <dbReference type="EMBL" id="SHJ09681.1"/>
    </source>
</evidence>
<organism evidence="1 2">
    <name type="scientific">Mesonia phycicola</name>
    <dbReference type="NCBI Taxonomy" id="579105"/>
    <lineage>
        <taxon>Bacteria</taxon>
        <taxon>Pseudomonadati</taxon>
        <taxon>Bacteroidota</taxon>
        <taxon>Flavobacteriia</taxon>
        <taxon>Flavobacteriales</taxon>
        <taxon>Flavobacteriaceae</taxon>
        <taxon>Mesonia</taxon>
    </lineage>
</organism>
<dbReference type="AlphaFoldDB" id="A0A1M6GIE4"/>
<dbReference type="InterPro" id="IPR009282">
    <property type="entry name" value="DUF937"/>
</dbReference>
<dbReference type="STRING" id="579105.SAMN04488096_10854"/>
<evidence type="ECO:0000313" key="2">
    <source>
        <dbReference type="Proteomes" id="UP000184225"/>
    </source>
</evidence>
<evidence type="ECO:0008006" key="3">
    <source>
        <dbReference type="Google" id="ProtNLM"/>
    </source>
</evidence>
<dbReference type="RefSeq" id="WP_073152467.1">
    <property type="nucleotide sequence ID" value="NZ_FQYY01000008.1"/>
</dbReference>
<sequence length="145" mass="14720">MLDSILGSLKDQVAGKLETEAGVDSSNVGGVMDVVKSVAMDKIGGEMLGGGLSSVMNLFSGKSNSTAADSLQTSLTTGVVNGLIEKMGFSKEKSSTVTNIVVPVLINLISKKNDETAEDDASPLKSLFGSAAASGLGDKLGGFFN</sequence>
<proteinExistence type="predicted"/>